<comment type="caution">
    <text evidence="11">The sequence shown here is derived from an EMBL/GenBank/DDBJ whole genome shotgun (WGS) entry which is preliminary data.</text>
</comment>
<evidence type="ECO:0000256" key="5">
    <source>
        <dbReference type="ARBA" id="ARBA00022824"/>
    </source>
</evidence>
<feature type="compositionally biased region" description="Basic residues" evidence="9">
    <location>
        <begin position="116"/>
        <end position="125"/>
    </location>
</feature>
<evidence type="ECO:0000256" key="9">
    <source>
        <dbReference type="SAM" id="MobiDB-lite"/>
    </source>
</evidence>
<evidence type="ECO:0000256" key="6">
    <source>
        <dbReference type="ARBA" id="ARBA00022989"/>
    </source>
</evidence>
<dbReference type="InterPro" id="IPR009542">
    <property type="entry name" value="Spc1/SPCS1"/>
</dbReference>
<evidence type="ECO:0000256" key="1">
    <source>
        <dbReference type="ARBA" id="ARBA00004477"/>
    </source>
</evidence>
<dbReference type="Proteomes" id="UP001141806">
    <property type="component" value="Unassembled WGS sequence"/>
</dbReference>
<dbReference type="EMBL" id="JAMYWD010000004">
    <property type="protein sequence ID" value="KAJ4974080.1"/>
    <property type="molecule type" value="Genomic_DNA"/>
</dbReference>
<dbReference type="GO" id="GO:0006465">
    <property type="term" value="P:signal peptide processing"/>
    <property type="evidence" value="ECO:0007669"/>
    <property type="project" value="InterPro"/>
</dbReference>
<protein>
    <recommendedName>
        <fullName evidence="3">Signal peptidase complex subunit 1</fullName>
    </recommendedName>
</protein>
<evidence type="ECO:0000256" key="2">
    <source>
        <dbReference type="ARBA" id="ARBA00005245"/>
    </source>
</evidence>
<comment type="subcellular location">
    <subcellularLocation>
        <location evidence="1">Endoplasmic reticulum membrane</location>
        <topology evidence="1">Multi-pass membrane protein</topology>
    </subcellularLocation>
</comment>
<dbReference type="GO" id="GO:0005787">
    <property type="term" value="C:signal peptidase complex"/>
    <property type="evidence" value="ECO:0007669"/>
    <property type="project" value="InterPro"/>
</dbReference>
<evidence type="ECO:0000256" key="8">
    <source>
        <dbReference type="ARBA" id="ARBA00045204"/>
    </source>
</evidence>
<keyword evidence="5" id="KW-0256">Endoplasmic reticulum</keyword>
<reference evidence="11" key="1">
    <citation type="journal article" date="2023" name="Plant J.">
        <title>The genome of the king protea, Protea cynaroides.</title>
        <authorList>
            <person name="Chang J."/>
            <person name="Duong T.A."/>
            <person name="Schoeman C."/>
            <person name="Ma X."/>
            <person name="Roodt D."/>
            <person name="Barker N."/>
            <person name="Li Z."/>
            <person name="Van de Peer Y."/>
            <person name="Mizrachi E."/>
        </authorList>
    </citation>
    <scope>NUCLEOTIDE SEQUENCE</scope>
    <source>
        <tissue evidence="11">Young leaves</tissue>
    </source>
</reference>
<keyword evidence="7 10" id="KW-0472">Membrane</keyword>
<dbReference type="OrthoDB" id="263893at2759"/>
<evidence type="ECO:0000256" key="10">
    <source>
        <dbReference type="SAM" id="Phobius"/>
    </source>
</evidence>
<sequence>MKGKMRRFSAARASTASFRGACLRRQPFPATFEMDWQGQKLAEQLMQIMLVAFAAVAFITGYIMGSFQMMLIIYAAGVVLTTLITVPNWPFFNRHPLKWLDPIETERHPKPQPVTSKKKPTKQHPKFPCILY</sequence>
<name>A0A9Q0QVY0_9MAGN</name>
<keyword evidence="6 10" id="KW-1133">Transmembrane helix</keyword>
<dbReference type="PANTHER" id="PTHR13202:SF0">
    <property type="entry name" value="SIGNAL PEPTIDASE COMPLEX SUBUNIT 1"/>
    <property type="match status" value="1"/>
</dbReference>
<keyword evidence="4 10" id="KW-0812">Transmembrane</keyword>
<dbReference type="PANTHER" id="PTHR13202">
    <property type="entry name" value="MICROSOMAL SIGNAL PEPTIDASE 12 KDA SUBUNIT"/>
    <property type="match status" value="1"/>
</dbReference>
<comment type="function">
    <text evidence="8">Component of the signal peptidase complex (SPC) which catalyzes the cleavage of N-terminal signal sequences from nascent proteins as they are translocated into the lumen of the endoplasmic reticulum. Dispensable for SPC enzymatic activity.</text>
</comment>
<proteinExistence type="inferred from homology"/>
<keyword evidence="12" id="KW-1185">Reference proteome</keyword>
<feature type="transmembrane region" description="Helical" evidence="10">
    <location>
        <begin position="44"/>
        <end position="64"/>
    </location>
</feature>
<evidence type="ECO:0000256" key="4">
    <source>
        <dbReference type="ARBA" id="ARBA00022692"/>
    </source>
</evidence>
<evidence type="ECO:0000313" key="11">
    <source>
        <dbReference type="EMBL" id="KAJ4974080.1"/>
    </source>
</evidence>
<feature type="transmembrane region" description="Helical" evidence="10">
    <location>
        <begin position="71"/>
        <end position="92"/>
    </location>
</feature>
<dbReference type="AlphaFoldDB" id="A0A9Q0QVY0"/>
<evidence type="ECO:0000313" key="12">
    <source>
        <dbReference type="Proteomes" id="UP001141806"/>
    </source>
</evidence>
<evidence type="ECO:0000256" key="7">
    <source>
        <dbReference type="ARBA" id="ARBA00023136"/>
    </source>
</evidence>
<dbReference type="GO" id="GO:0045047">
    <property type="term" value="P:protein targeting to ER"/>
    <property type="evidence" value="ECO:0007669"/>
    <property type="project" value="TreeGrafter"/>
</dbReference>
<dbReference type="Pfam" id="PF06645">
    <property type="entry name" value="SPC12"/>
    <property type="match status" value="1"/>
</dbReference>
<evidence type="ECO:0000256" key="3">
    <source>
        <dbReference type="ARBA" id="ARBA00017059"/>
    </source>
</evidence>
<organism evidence="11 12">
    <name type="scientific">Protea cynaroides</name>
    <dbReference type="NCBI Taxonomy" id="273540"/>
    <lineage>
        <taxon>Eukaryota</taxon>
        <taxon>Viridiplantae</taxon>
        <taxon>Streptophyta</taxon>
        <taxon>Embryophyta</taxon>
        <taxon>Tracheophyta</taxon>
        <taxon>Spermatophyta</taxon>
        <taxon>Magnoliopsida</taxon>
        <taxon>Proteales</taxon>
        <taxon>Proteaceae</taxon>
        <taxon>Protea</taxon>
    </lineage>
</organism>
<feature type="region of interest" description="Disordered" evidence="9">
    <location>
        <begin position="103"/>
        <end position="127"/>
    </location>
</feature>
<comment type="similarity">
    <text evidence="2">Belongs to the SPCS1 family.</text>
</comment>
<gene>
    <name evidence="11" type="ORF">NE237_007254</name>
</gene>
<accession>A0A9Q0QVY0</accession>